<evidence type="ECO:0000313" key="3">
    <source>
        <dbReference type="Proteomes" id="UP000006906"/>
    </source>
</evidence>
<dbReference type="GeneID" id="66053635"/>
<reference evidence="2 3" key="1">
    <citation type="journal article" date="2007" name="Science">
        <title>The Chlamydomonas genome reveals the evolution of key animal and plant functions.</title>
        <authorList>
            <person name="Merchant S.S."/>
            <person name="Prochnik S.E."/>
            <person name="Vallon O."/>
            <person name="Harris E.H."/>
            <person name="Karpowicz S.J."/>
            <person name="Witman G.B."/>
            <person name="Terry A."/>
            <person name="Salamov A."/>
            <person name="Fritz-Laylin L.K."/>
            <person name="Marechal-Drouard L."/>
            <person name="Marshall W.F."/>
            <person name="Qu L.H."/>
            <person name="Nelson D.R."/>
            <person name="Sanderfoot A.A."/>
            <person name="Spalding M.H."/>
            <person name="Kapitonov V.V."/>
            <person name="Ren Q."/>
            <person name="Ferris P."/>
            <person name="Lindquist E."/>
            <person name="Shapiro H."/>
            <person name="Lucas S.M."/>
            <person name="Grimwood J."/>
            <person name="Schmutz J."/>
            <person name="Cardol P."/>
            <person name="Cerutti H."/>
            <person name="Chanfreau G."/>
            <person name="Chen C.L."/>
            <person name="Cognat V."/>
            <person name="Croft M.T."/>
            <person name="Dent R."/>
            <person name="Dutcher S."/>
            <person name="Fernandez E."/>
            <person name="Fukuzawa H."/>
            <person name="Gonzalez-Ballester D."/>
            <person name="Gonzalez-Halphen D."/>
            <person name="Hallmann A."/>
            <person name="Hanikenne M."/>
            <person name="Hippler M."/>
            <person name="Inwood W."/>
            <person name="Jabbari K."/>
            <person name="Kalanon M."/>
            <person name="Kuras R."/>
            <person name="Lefebvre P.A."/>
            <person name="Lemaire S.D."/>
            <person name="Lobanov A.V."/>
            <person name="Lohr M."/>
            <person name="Manuell A."/>
            <person name="Meier I."/>
            <person name="Mets L."/>
            <person name="Mittag M."/>
            <person name="Mittelmeier T."/>
            <person name="Moroney J.V."/>
            <person name="Moseley J."/>
            <person name="Napoli C."/>
            <person name="Nedelcu A.M."/>
            <person name="Niyogi K."/>
            <person name="Novoselov S.V."/>
            <person name="Paulsen I.T."/>
            <person name="Pazour G."/>
            <person name="Purton S."/>
            <person name="Ral J.P."/>
            <person name="Riano-Pachon D.M."/>
            <person name="Riekhof W."/>
            <person name="Rymarquis L."/>
            <person name="Schroda M."/>
            <person name="Stern D."/>
            <person name="Umen J."/>
            <person name="Willows R."/>
            <person name="Wilson N."/>
            <person name="Zimmer S.L."/>
            <person name="Allmer J."/>
            <person name="Balk J."/>
            <person name="Bisova K."/>
            <person name="Chen C.J."/>
            <person name="Elias M."/>
            <person name="Gendler K."/>
            <person name="Hauser C."/>
            <person name="Lamb M.R."/>
            <person name="Ledford H."/>
            <person name="Long J.C."/>
            <person name="Minagawa J."/>
            <person name="Page M.D."/>
            <person name="Pan J."/>
            <person name="Pootakham W."/>
            <person name="Roje S."/>
            <person name="Rose A."/>
            <person name="Stahlberg E."/>
            <person name="Terauchi A.M."/>
            <person name="Yang P."/>
            <person name="Ball S."/>
            <person name="Bowler C."/>
            <person name="Dieckmann C.L."/>
            <person name="Gladyshev V.N."/>
            <person name="Green P."/>
            <person name="Jorgensen R."/>
            <person name="Mayfield S."/>
            <person name="Mueller-Roeber B."/>
            <person name="Rajamani S."/>
            <person name="Sayre R.T."/>
            <person name="Brokstein P."/>
            <person name="Dubchak I."/>
            <person name="Goodstein D."/>
            <person name="Hornick L."/>
            <person name="Huang Y.W."/>
            <person name="Jhaveri J."/>
            <person name="Luo Y."/>
            <person name="Martinez D."/>
            <person name="Ngau W.C."/>
            <person name="Otillar B."/>
            <person name="Poliakov A."/>
            <person name="Porter A."/>
            <person name="Szajkowski L."/>
            <person name="Werner G."/>
            <person name="Zhou K."/>
            <person name="Grigoriev I.V."/>
            <person name="Rokhsar D.S."/>
            <person name="Grossman A.R."/>
        </authorList>
    </citation>
    <scope>NUCLEOTIDE SEQUENCE [LARGE SCALE GENOMIC DNA]</scope>
    <source>
        <strain evidence="3">CC-503</strain>
    </source>
</reference>
<keyword evidence="3" id="KW-1185">Reference proteome</keyword>
<dbReference type="AlphaFoldDB" id="A0A2K3DN35"/>
<dbReference type="Proteomes" id="UP000006906">
    <property type="component" value="Chromosome 6"/>
</dbReference>
<evidence type="ECO:0000313" key="2">
    <source>
        <dbReference type="EMBL" id="PNW81945.1"/>
    </source>
</evidence>
<dbReference type="KEGG" id="cre:CHLRE_06g267476v5"/>
<evidence type="ECO:0000256" key="1">
    <source>
        <dbReference type="SAM" id="MobiDB-lite"/>
    </source>
</evidence>
<dbReference type="InParanoid" id="A0A2K3DN35"/>
<gene>
    <name evidence="2" type="ORF">CHLRE_06g267476v5</name>
</gene>
<dbReference type="EMBL" id="CM008967">
    <property type="protein sequence ID" value="PNW81945.1"/>
    <property type="molecule type" value="Genomic_DNA"/>
</dbReference>
<feature type="region of interest" description="Disordered" evidence="1">
    <location>
        <begin position="1"/>
        <end position="40"/>
    </location>
</feature>
<dbReference type="Gramene" id="PNW81945">
    <property type="protein sequence ID" value="PNW81945"/>
    <property type="gene ID" value="CHLRE_06g267476v5"/>
</dbReference>
<protein>
    <submittedName>
        <fullName evidence="2">Uncharacterized protein</fullName>
    </submittedName>
</protein>
<sequence length="107" mass="11542">MKARSTHAGPPVRTSSPLLKRCLRSGSGRRGGGSLGRIGEAGHRRRLGHIITVSLSPCTVVVMVADAQLQRRRHVSYQHVKSAPAVVVARWQCLDTVCGVGVEHTQQ</sequence>
<name>A0A2K3DN35_CHLRE</name>
<organism evidence="2 3">
    <name type="scientific">Chlamydomonas reinhardtii</name>
    <name type="common">Chlamydomonas smithii</name>
    <dbReference type="NCBI Taxonomy" id="3055"/>
    <lineage>
        <taxon>Eukaryota</taxon>
        <taxon>Viridiplantae</taxon>
        <taxon>Chlorophyta</taxon>
        <taxon>core chlorophytes</taxon>
        <taxon>Chlorophyceae</taxon>
        <taxon>CS clade</taxon>
        <taxon>Chlamydomonadales</taxon>
        <taxon>Chlamydomonadaceae</taxon>
        <taxon>Chlamydomonas</taxon>
    </lineage>
</organism>
<dbReference type="RefSeq" id="XP_042923587.1">
    <property type="nucleotide sequence ID" value="XM_043062882.1"/>
</dbReference>
<accession>A0A2K3DN35</accession>
<proteinExistence type="predicted"/>